<name>A0AA41Z1Q6_9HYPH</name>
<sequence length="139" mass="15768">MRDRLSGKLRLVWSQGKDMSEAIAFEVKTICRRAAEPIQPGEGVKTQLRRAWENLGRPPFWRVRAGWYDSAGSWSASAVKDFQARYLAMLERERRRAVQAKAIEAAKGHAGEPDFVQLARADYQDLVQRIAALEAALRL</sequence>
<dbReference type="RefSeq" id="WP_282588998.1">
    <property type="nucleotide sequence ID" value="NZ_JAMOIM010000057.1"/>
</dbReference>
<dbReference type="AlphaFoldDB" id="A0AA41Z1Q6"/>
<protein>
    <submittedName>
        <fullName evidence="1">Uncharacterized protein</fullName>
    </submittedName>
</protein>
<dbReference type="Proteomes" id="UP001165667">
    <property type="component" value="Unassembled WGS sequence"/>
</dbReference>
<accession>A0AA41Z1Q6</accession>
<organism evidence="1 2">
    <name type="scientific">Lichenifustis flavocetrariae</name>
    <dbReference type="NCBI Taxonomy" id="2949735"/>
    <lineage>
        <taxon>Bacteria</taxon>
        <taxon>Pseudomonadati</taxon>
        <taxon>Pseudomonadota</taxon>
        <taxon>Alphaproteobacteria</taxon>
        <taxon>Hyphomicrobiales</taxon>
        <taxon>Lichenihabitantaceae</taxon>
        <taxon>Lichenifustis</taxon>
    </lineage>
</organism>
<reference evidence="1" key="1">
    <citation type="submission" date="2022-05" db="EMBL/GenBank/DDBJ databases">
        <authorList>
            <person name="Pankratov T."/>
        </authorList>
    </citation>
    <scope>NUCLEOTIDE SEQUENCE</scope>
    <source>
        <strain evidence="1">BP6-180914</strain>
    </source>
</reference>
<comment type="caution">
    <text evidence="1">The sequence shown here is derived from an EMBL/GenBank/DDBJ whole genome shotgun (WGS) entry which is preliminary data.</text>
</comment>
<proteinExistence type="predicted"/>
<dbReference type="EMBL" id="JAMOIM010000057">
    <property type="protein sequence ID" value="MCW6512621.1"/>
    <property type="molecule type" value="Genomic_DNA"/>
</dbReference>
<evidence type="ECO:0000313" key="2">
    <source>
        <dbReference type="Proteomes" id="UP001165667"/>
    </source>
</evidence>
<evidence type="ECO:0000313" key="1">
    <source>
        <dbReference type="EMBL" id="MCW6512621.1"/>
    </source>
</evidence>
<keyword evidence="2" id="KW-1185">Reference proteome</keyword>
<gene>
    <name evidence="1" type="ORF">M8523_32450</name>
</gene>